<comment type="caution">
    <text evidence="1">The sequence shown here is derived from an EMBL/GenBank/DDBJ whole genome shotgun (WGS) entry which is preliminary data.</text>
</comment>
<proteinExistence type="predicted"/>
<dbReference type="PANTHER" id="PTHR33408:SF2">
    <property type="entry name" value="TRANSPOSASE DDE DOMAIN-CONTAINING PROTEIN"/>
    <property type="match status" value="1"/>
</dbReference>
<accession>A0A2A6Z8H3</accession>
<evidence type="ECO:0000313" key="1">
    <source>
        <dbReference type="EMBL" id="PDX57652.1"/>
    </source>
</evidence>
<dbReference type="PANTHER" id="PTHR33408">
    <property type="entry name" value="TRANSPOSASE"/>
    <property type="match status" value="1"/>
</dbReference>
<dbReference type="AlphaFoldDB" id="A0A2A6Z8H3"/>
<protein>
    <recommendedName>
        <fullName evidence="3">Transposase</fullName>
    </recommendedName>
</protein>
<keyword evidence="2" id="KW-1185">Reference proteome</keyword>
<reference evidence="1 2" key="1">
    <citation type="journal article" date="2017" name="Front. Microbiol.">
        <title>New Insights into the Diversity of the Genus Faecalibacterium.</title>
        <authorList>
            <person name="Benevides L."/>
            <person name="Burman S."/>
            <person name="Martin R."/>
            <person name="Robert V."/>
            <person name="Thomas M."/>
            <person name="Miquel S."/>
            <person name="Chain F."/>
            <person name="Sokol H."/>
            <person name="Bermudez-Humaran L.G."/>
            <person name="Morrison M."/>
            <person name="Langella P."/>
            <person name="Azevedo V.A."/>
            <person name="Chatel J.M."/>
            <person name="Soares S."/>
        </authorList>
    </citation>
    <scope>NUCLEOTIDE SEQUENCE [LARGE SCALE GENOMIC DNA]</scope>
    <source>
        <strain evidence="2">CNCM I-4540</strain>
    </source>
</reference>
<name>A0A2A6Z8H3_9FIRM</name>
<evidence type="ECO:0000313" key="2">
    <source>
        <dbReference type="Proteomes" id="UP000220752"/>
    </source>
</evidence>
<evidence type="ECO:0008006" key="3">
    <source>
        <dbReference type="Google" id="ProtNLM"/>
    </source>
</evidence>
<sequence>MADKQLPPNAEFVHGIGKRKSEWQKRYEKLDSLWTKWTEYEDKLFAIGNNRRSMSKTDKDTTFMRMKEDHMGNGQLKPAYNVQLAVNSEYITGVAAFSNRTDSGTQTNDDLQGYGSRLEIILP</sequence>
<dbReference type="Proteomes" id="UP000220752">
    <property type="component" value="Unassembled WGS sequence"/>
</dbReference>
<organism evidence="1 2">
    <name type="scientific">Faecalibacterium langellae</name>
    <dbReference type="NCBI Taxonomy" id="3435293"/>
    <lineage>
        <taxon>Bacteria</taxon>
        <taxon>Bacillati</taxon>
        <taxon>Bacillota</taxon>
        <taxon>Clostridia</taxon>
        <taxon>Eubacteriales</taxon>
        <taxon>Oscillospiraceae</taxon>
        <taxon>Faecalibacterium</taxon>
    </lineage>
</organism>
<gene>
    <name evidence="1" type="ORF">CGS46_14195</name>
</gene>
<dbReference type="EMBL" id="NMTQ01000037">
    <property type="protein sequence ID" value="PDX57652.1"/>
    <property type="molecule type" value="Genomic_DNA"/>
</dbReference>